<dbReference type="PANTHER" id="PTHR43626">
    <property type="entry name" value="ACYL-COA N-ACYLTRANSFERASE"/>
    <property type="match status" value="1"/>
</dbReference>
<dbReference type="InterPro" id="IPR000182">
    <property type="entry name" value="GNAT_dom"/>
</dbReference>
<accession>A0AAP0P0Y0</accession>
<proteinExistence type="predicted"/>
<keyword evidence="6" id="KW-1185">Reference proteome</keyword>
<dbReference type="PROSITE" id="PS51186">
    <property type="entry name" value="GNAT"/>
    <property type="match status" value="1"/>
</dbReference>
<dbReference type="InterPro" id="IPR045039">
    <property type="entry name" value="NSI-like"/>
</dbReference>
<evidence type="ECO:0000313" key="5">
    <source>
        <dbReference type="EMBL" id="KAK9124795.1"/>
    </source>
</evidence>
<name>A0AAP0P0Y0_9MAGN</name>
<feature type="domain" description="N-acetyltransferase" evidence="4">
    <location>
        <begin position="175"/>
        <end position="259"/>
    </location>
</feature>
<feature type="region of interest" description="Disordered" evidence="3">
    <location>
        <begin position="74"/>
        <end position="94"/>
    </location>
</feature>
<dbReference type="InterPro" id="IPR016181">
    <property type="entry name" value="Acyl_CoA_acyltransferase"/>
</dbReference>
<organism evidence="5 6">
    <name type="scientific">Stephania japonica</name>
    <dbReference type="NCBI Taxonomy" id="461633"/>
    <lineage>
        <taxon>Eukaryota</taxon>
        <taxon>Viridiplantae</taxon>
        <taxon>Streptophyta</taxon>
        <taxon>Embryophyta</taxon>
        <taxon>Tracheophyta</taxon>
        <taxon>Spermatophyta</taxon>
        <taxon>Magnoliopsida</taxon>
        <taxon>Ranunculales</taxon>
        <taxon>Menispermaceae</taxon>
        <taxon>Menispermoideae</taxon>
        <taxon>Cissampelideae</taxon>
        <taxon>Stephania</taxon>
    </lineage>
</organism>
<comment type="caution">
    <text evidence="5">The sequence shown here is derived from an EMBL/GenBank/DDBJ whole genome shotgun (WGS) entry which is preliminary data.</text>
</comment>
<evidence type="ECO:0000256" key="2">
    <source>
        <dbReference type="ARBA" id="ARBA00023315"/>
    </source>
</evidence>
<reference evidence="5 6" key="1">
    <citation type="submission" date="2024-01" db="EMBL/GenBank/DDBJ databases">
        <title>Genome assemblies of Stephania.</title>
        <authorList>
            <person name="Yang L."/>
        </authorList>
    </citation>
    <scope>NUCLEOTIDE SEQUENCE [LARGE SCALE GENOMIC DNA]</scope>
    <source>
        <strain evidence="5">QJT</strain>
        <tissue evidence="5">Leaf</tissue>
    </source>
</reference>
<dbReference type="Proteomes" id="UP001417504">
    <property type="component" value="Unassembled WGS sequence"/>
</dbReference>
<dbReference type="GO" id="GO:0008080">
    <property type="term" value="F:N-acetyltransferase activity"/>
    <property type="evidence" value="ECO:0007669"/>
    <property type="project" value="InterPro"/>
</dbReference>
<sequence>MLSGATIPPSSFYCGRRRHHAHSNSNSNSNSNSIRLFPSPSPSPSPAAATRKLKLYCPPVPSFWDSIRSGFKKDNPTQVIDMPPPTLSEEEEEPPLLPREVVLLQNSLPDGTIEQIIFSSGADVDVYELQTLCDKVGWPRRPLSKVAAALKNSYLVATLHSLKKSPDSEGDGRKELIGMARATSDHAFNATIWDVLVDPNYQGQGLGKALVEQLIRALLQRDIGNITLFADGQVVDFYRNLGFQPDPEGIKGMFWYPRY</sequence>
<dbReference type="EMBL" id="JBBNAE010000005">
    <property type="protein sequence ID" value="KAK9124795.1"/>
    <property type="molecule type" value="Genomic_DNA"/>
</dbReference>
<dbReference type="FunFam" id="3.40.630.30:FF:000059">
    <property type="entry name" value="Putative acetyltransferase NSI"/>
    <property type="match status" value="1"/>
</dbReference>
<dbReference type="Gene3D" id="3.40.630.30">
    <property type="match status" value="1"/>
</dbReference>
<dbReference type="GO" id="GO:0005737">
    <property type="term" value="C:cytoplasm"/>
    <property type="evidence" value="ECO:0007669"/>
    <property type="project" value="UniProtKB-ARBA"/>
</dbReference>
<dbReference type="SUPFAM" id="SSF55729">
    <property type="entry name" value="Acyl-CoA N-acyltransferases (Nat)"/>
    <property type="match status" value="1"/>
</dbReference>
<keyword evidence="1" id="KW-0808">Transferase</keyword>
<evidence type="ECO:0000259" key="4">
    <source>
        <dbReference type="PROSITE" id="PS51186"/>
    </source>
</evidence>
<keyword evidence="2" id="KW-0012">Acyltransferase</keyword>
<gene>
    <name evidence="5" type="ORF">Sjap_014397</name>
</gene>
<evidence type="ECO:0000313" key="6">
    <source>
        <dbReference type="Proteomes" id="UP001417504"/>
    </source>
</evidence>
<protein>
    <recommendedName>
        <fullName evidence="4">N-acetyltransferase domain-containing protein</fullName>
    </recommendedName>
</protein>
<dbReference type="CDD" id="cd04301">
    <property type="entry name" value="NAT_SF"/>
    <property type="match status" value="1"/>
</dbReference>
<dbReference type="AlphaFoldDB" id="A0AAP0P0Y0"/>
<evidence type="ECO:0000256" key="3">
    <source>
        <dbReference type="SAM" id="MobiDB-lite"/>
    </source>
</evidence>
<dbReference type="Pfam" id="PF00583">
    <property type="entry name" value="Acetyltransf_1"/>
    <property type="match status" value="1"/>
</dbReference>
<dbReference type="PANTHER" id="PTHR43626:SF4">
    <property type="entry name" value="GCN5-RELATED N-ACETYLTRANSFERASE 2, CHLOROPLASTIC"/>
    <property type="match status" value="1"/>
</dbReference>
<feature type="region of interest" description="Disordered" evidence="3">
    <location>
        <begin position="1"/>
        <end position="49"/>
    </location>
</feature>
<evidence type="ECO:0000256" key="1">
    <source>
        <dbReference type="ARBA" id="ARBA00022679"/>
    </source>
</evidence>
<feature type="compositionally biased region" description="Low complexity" evidence="3">
    <location>
        <begin position="23"/>
        <end position="33"/>
    </location>
</feature>